<reference evidence="4" key="1">
    <citation type="submission" date="2021-06" db="EMBL/GenBank/DDBJ databases">
        <authorList>
            <person name="Kallberg Y."/>
            <person name="Tangrot J."/>
            <person name="Rosling A."/>
        </authorList>
    </citation>
    <scope>NUCLEOTIDE SEQUENCE</scope>
    <source>
        <strain evidence="4">BR232B</strain>
    </source>
</reference>
<dbReference type="Pfam" id="PF09118">
    <property type="entry name" value="GO-like_E_set"/>
    <property type="match status" value="1"/>
</dbReference>
<keyword evidence="5" id="KW-1185">Reference proteome</keyword>
<evidence type="ECO:0000259" key="3">
    <source>
        <dbReference type="Pfam" id="PF09118"/>
    </source>
</evidence>
<keyword evidence="1" id="KW-0732">Signal</keyword>
<dbReference type="InterPro" id="IPR011043">
    <property type="entry name" value="Gal_Oxase/kelch_b-propeller"/>
</dbReference>
<dbReference type="SUPFAM" id="SSF50965">
    <property type="entry name" value="Galactose oxidase, central domain"/>
    <property type="match status" value="1"/>
</dbReference>
<dbReference type="OrthoDB" id="2019572at2759"/>
<accession>A0A9N9FLJ5</accession>
<dbReference type="Gene3D" id="2.60.40.10">
    <property type="entry name" value="Immunoglobulins"/>
    <property type="match status" value="1"/>
</dbReference>
<feature type="domain" description="Glyoxal oxidase N-terminal" evidence="2">
    <location>
        <begin position="57"/>
        <end position="415"/>
    </location>
</feature>
<dbReference type="Gene3D" id="2.130.10.80">
    <property type="entry name" value="Galactose oxidase/kelch, beta-propeller"/>
    <property type="match status" value="1"/>
</dbReference>
<gene>
    <name evidence="4" type="ORF">PBRASI_LOCUS4778</name>
</gene>
<dbReference type="AlphaFoldDB" id="A0A9N9FLJ5"/>
<feature type="domain" description="Galactose oxidase-like Early set" evidence="3">
    <location>
        <begin position="434"/>
        <end position="527"/>
    </location>
</feature>
<comment type="caution">
    <text evidence="4">The sequence shown here is derived from an EMBL/GenBank/DDBJ whole genome shotgun (WGS) entry which is preliminary data.</text>
</comment>
<evidence type="ECO:0000313" key="5">
    <source>
        <dbReference type="Proteomes" id="UP000789739"/>
    </source>
</evidence>
<dbReference type="Proteomes" id="UP000789739">
    <property type="component" value="Unassembled WGS sequence"/>
</dbReference>
<dbReference type="Pfam" id="PF07250">
    <property type="entry name" value="Glyoxal_oxid_N"/>
    <property type="match status" value="1"/>
</dbReference>
<sequence length="535" mass="57787">MGNTGYIAGCCDSYCPRDLESRWQLPPKDYSLLTKASTKPEDNPDALLPGGNGLTGWSAEYNLDTNKFRVLPLTTNTFCSAGAFLGNGTFVSTAGGEVVNFAKVKAQAGYSGIRFFNPCLDGTCMWTELKTPLSSWRWYDAMTILPDGSVIVIGGATAPTAVNDGAKNNPSYEIIGPDGLSQEYKLQFLTDTLPYNLYPFIHTISNGLYQGYVFIFAGAKSIIYDLKASSVVKALPDLPGPPRSYPLAGACSFLPLTYENNYNPSVLICGGQAKNDHQNPADNTCGRIDLGVTNPTWEMDDFGGLPRVMSDVVIQADAKVVFLNGAGVGISGYNRGTTLLANNPVFTPVVYDMNQPKGSRWSKYAPSTIPRMYHSVATLITDGSIIVAGSNPNENFKGTGIFPTEYRVENFIPPYLNNGSPRPTIVSINGTTTFNKAPTKVAYNEPEQIAFTLPAGQKPGTITAALVYTGFKTHAQSMGERHVKLQVTNVTPKDNGFVATVWTPPNNFIMPPGPRYLFILNNGTPANTAIHVLIN</sequence>
<dbReference type="SUPFAM" id="SSF81296">
    <property type="entry name" value="E set domains"/>
    <property type="match status" value="1"/>
</dbReference>
<organism evidence="4 5">
    <name type="scientific">Paraglomus brasilianum</name>
    <dbReference type="NCBI Taxonomy" id="144538"/>
    <lineage>
        <taxon>Eukaryota</taxon>
        <taxon>Fungi</taxon>
        <taxon>Fungi incertae sedis</taxon>
        <taxon>Mucoromycota</taxon>
        <taxon>Glomeromycotina</taxon>
        <taxon>Glomeromycetes</taxon>
        <taxon>Paraglomerales</taxon>
        <taxon>Paraglomeraceae</taxon>
        <taxon>Paraglomus</taxon>
    </lineage>
</organism>
<dbReference type="InterPro" id="IPR009880">
    <property type="entry name" value="Glyoxal_oxidase_N"/>
</dbReference>
<evidence type="ECO:0000313" key="4">
    <source>
        <dbReference type="EMBL" id="CAG8544866.1"/>
    </source>
</evidence>
<dbReference type="EMBL" id="CAJVPI010000515">
    <property type="protein sequence ID" value="CAG8544866.1"/>
    <property type="molecule type" value="Genomic_DNA"/>
</dbReference>
<dbReference type="InterPro" id="IPR013783">
    <property type="entry name" value="Ig-like_fold"/>
</dbReference>
<dbReference type="PANTHER" id="PTHR32208">
    <property type="entry name" value="SECRETED PROTEIN-RELATED"/>
    <property type="match status" value="1"/>
</dbReference>
<evidence type="ECO:0000259" key="2">
    <source>
        <dbReference type="Pfam" id="PF07250"/>
    </source>
</evidence>
<dbReference type="InterPro" id="IPR014756">
    <property type="entry name" value="Ig_E-set"/>
</dbReference>
<dbReference type="PANTHER" id="PTHR32208:SF21">
    <property type="entry name" value="LOW QUALITY PROTEIN: ALDEHYDE OXIDASE GLOX-LIKE"/>
    <property type="match status" value="1"/>
</dbReference>
<protein>
    <submittedName>
        <fullName evidence="4">8679_t:CDS:1</fullName>
    </submittedName>
</protein>
<dbReference type="InterPro" id="IPR037293">
    <property type="entry name" value="Gal_Oxidase_central_sf"/>
</dbReference>
<evidence type="ECO:0000256" key="1">
    <source>
        <dbReference type="ARBA" id="ARBA00022729"/>
    </source>
</evidence>
<dbReference type="InterPro" id="IPR015202">
    <property type="entry name" value="GO-like_E_set"/>
</dbReference>
<proteinExistence type="predicted"/>
<name>A0A9N9FLJ5_9GLOM</name>
<dbReference type="CDD" id="cd02851">
    <property type="entry name" value="E_set_GO_C"/>
    <property type="match status" value="1"/>
</dbReference>